<evidence type="ECO:0000256" key="11">
    <source>
        <dbReference type="ARBA" id="ARBA00023136"/>
    </source>
</evidence>
<evidence type="ECO:0000256" key="1">
    <source>
        <dbReference type="ARBA" id="ARBA00004370"/>
    </source>
</evidence>
<dbReference type="PANTHER" id="PTHR19237:SF20">
    <property type="entry name" value="NUCLEOBINDIN 1"/>
    <property type="match status" value="1"/>
</dbReference>
<keyword evidence="11" id="KW-0472">Membrane</keyword>
<evidence type="ECO:0000313" key="14">
    <source>
        <dbReference type="EMBL" id="CAF1352936.1"/>
    </source>
</evidence>
<feature type="signal peptide" evidence="12">
    <location>
        <begin position="1"/>
        <end position="20"/>
    </location>
</feature>
<evidence type="ECO:0000256" key="12">
    <source>
        <dbReference type="SAM" id="SignalP"/>
    </source>
</evidence>
<dbReference type="Proteomes" id="UP000663829">
    <property type="component" value="Unassembled WGS sequence"/>
</dbReference>
<sequence>MIGMKFILLCHLSIIISVYAPPVLDGPSKKRLDDYPVNNDKPSKDVLDDLEYARYLKEVVEILENDPNFKSIIEKASPDDIKSGNIARHLSLVEHNVRTALDEAKQRELARLRKLVSEKVRLLNDIHRQGGLRGMSAIVTLWRILSYVEVCYNVLLIIDVSEHNYGIMC</sequence>
<dbReference type="Pfam" id="PF25434">
    <property type="entry name" value="NUCB1_N"/>
    <property type="match status" value="1"/>
</dbReference>
<dbReference type="Proteomes" id="UP000681722">
    <property type="component" value="Unassembled WGS sequence"/>
</dbReference>
<proteinExistence type="predicted"/>
<gene>
    <name evidence="14" type="ORF">GPM918_LOCUS31002</name>
    <name evidence="15" type="ORF">SRO942_LOCUS31635</name>
</gene>
<keyword evidence="16" id="KW-1185">Reference proteome</keyword>
<keyword evidence="5" id="KW-0963">Cytoplasm</keyword>
<comment type="subcellular location">
    <subcellularLocation>
        <location evidence="2">Cytoplasm</location>
    </subcellularLocation>
    <subcellularLocation>
        <location evidence="3">Golgi apparatus</location>
    </subcellularLocation>
    <subcellularLocation>
        <location evidence="1">Membrane</location>
    </subcellularLocation>
    <subcellularLocation>
        <location evidence="4">Secreted</location>
    </subcellularLocation>
</comment>
<evidence type="ECO:0000256" key="7">
    <source>
        <dbReference type="ARBA" id="ARBA00022553"/>
    </source>
</evidence>
<dbReference type="OrthoDB" id="5982823at2759"/>
<dbReference type="EMBL" id="CAJOBC010065473">
    <property type="protein sequence ID" value="CAF4224485.1"/>
    <property type="molecule type" value="Genomic_DNA"/>
</dbReference>
<feature type="chain" id="PRO_5036227774" description="NUCB1-like N-terminal domain-containing protein" evidence="12">
    <location>
        <begin position="21"/>
        <end position="169"/>
    </location>
</feature>
<dbReference type="AlphaFoldDB" id="A0A815HI98"/>
<organism evidence="14 16">
    <name type="scientific">Didymodactylos carnosus</name>
    <dbReference type="NCBI Taxonomy" id="1234261"/>
    <lineage>
        <taxon>Eukaryota</taxon>
        <taxon>Metazoa</taxon>
        <taxon>Spiralia</taxon>
        <taxon>Gnathifera</taxon>
        <taxon>Rotifera</taxon>
        <taxon>Eurotatoria</taxon>
        <taxon>Bdelloidea</taxon>
        <taxon>Philodinida</taxon>
        <taxon>Philodinidae</taxon>
        <taxon>Didymodactylos</taxon>
    </lineage>
</organism>
<dbReference type="InterPro" id="IPR057576">
    <property type="entry name" value="NUCB1_N"/>
</dbReference>
<keyword evidence="6" id="KW-0964">Secreted</keyword>
<feature type="domain" description="NUCB1-like N-terminal" evidence="13">
    <location>
        <begin position="35"/>
        <end position="127"/>
    </location>
</feature>
<evidence type="ECO:0000256" key="4">
    <source>
        <dbReference type="ARBA" id="ARBA00004613"/>
    </source>
</evidence>
<dbReference type="GO" id="GO:0016020">
    <property type="term" value="C:membrane"/>
    <property type="evidence" value="ECO:0007669"/>
    <property type="project" value="UniProtKB-SubCell"/>
</dbReference>
<evidence type="ECO:0000256" key="6">
    <source>
        <dbReference type="ARBA" id="ARBA00022525"/>
    </source>
</evidence>
<keyword evidence="10" id="KW-0333">Golgi apparatus</keyword>
<comment type="caution">
    <text evidence="14">The sequence shown here is derived from an EMBL/GenBank/DDBJ whole genome shotgun (WGS) entry which is preliminary data.</text>
</comment>
<protein>
    <recommendedName>
        <fullName evidence="13">NUCB1-like N-terminal domain-containing protein</fullName>
    </recommendedName>
</protein>
<keyword evidence="9" id="KW-0677">Repeat</keyword>
<evidence type="ECO:0000313" key="16">
    <source>
        <dbReference type="Proteomes" id="UP000663829"/>
    </source>
</evidence>
<evidence type="ECO:0000256" key="8">
    <source>
        <dbReference type="ARBA" id="ARBA00022729"/>
    </source>
</evidence>
<evidence type="ECO:0000256" key="9">
    <source>
        <dbReference type="ARBA" id="ARBA00022737"/>
    </source>
</evidence>
<evidence type="ECO:0000259" key="13">
    <source>
        <dbReference type="Pfam" id="PF25434"/>
    </source>
</evidence>
<evidence type="ECO:0000256" key="5">
    <source>
        <dbReference type="ARBA" id="ARBA00022490"/>
    </source>
</evidence>
<dbReference type="GO" id="GO:0005794">
    <property type="term" value="C:Golgi apparatus"/>
    <property type="evidence" value="ECO:0007669"/>
    <property type="project" value="UniProtKB-SubCell"/>
</dbReference>
<dbReference type="GO" id="GO:0070062">
    <property type="term" value="C:extracellular exosome"/>
    <property type="evidence" value="ECO:0007669"/>
    <property type="project" value="TreeGrafter"/>
</dbReference>
<dbReference type="GO" id="GO:0005793">
    <property type="term" value="C:endoplasmic reticulum-Golgi intermediate compartment"/>
    <property type="evidence" value="ECO:0007669"/>
    <property type="project" value="TreeGrafter"/>
</dbReference>
<dbReference type="EMBL" id="CAJNOQ010015002">
    <property type="protein sequence ID" value="CAF1352936.1"/>
    <property type="molecule type" value="Genomic_DNA"/>
</dbReference>
<evidence type="ECO:0000256" key="2">
    <source>
        <dbReference type="ARBA" id="ARBA00004496"/>
    </source>
</evidence>
<keyword evidence="7" id="KW-0597">Phosphoprotein</keyword>
<dbReference type="GO" id="GO:0005509">
    <property type="term" value="F:calcium ion binding"/>
    <property type="evidence" value="ECO:0007669"/>
    <property type="project" value="TreeGrafter"/>
</dbReference>
<name>A0A815HI98_9BILA</name>
<accession>A0A815HI98</accession>
<keyword evidence="8 12" id="KW-0732">Signal</keyword>
<evidence type="ECO:0000256" key="10">
    <source>
        <dbReference type="ARBA" id="ARBA00023034"/>
    </source>
</evidence>
<dbReference type="PANTHER" id="PTHR19237">
    <property type="entry name" value="NUCLEOBINDIN"/>
    <property type="match status" value="1"/>
</dbReference>
<evidence type="ECO:0000256" key="3">
    <source>
        <dbReference type="ARBA" id="ARBA00004555"/>
    </source>
</evidence>
<evidence type="ECO:0000313" key="15">
    <source>
        <dbReference type="EMBL" id="CAF4224485.1"/>
    </source>
</evidence>
<reference evidence="14" key="1">
    <citation type="submission" date="2021-02" db="EMBL/GenBank/DDBJ databases">
        <authorList>
            <person name="Nowell W R."/>
        </authorList>
    </citation>
    <scope>NUCLEOTIDE SEQUENCE</scope>
</reference>
<dbReference type="InterPro" id="IPR040250">
    <property type="entry name" value="Nucleobindin"/>
</dbReference>